<keyword evidence="10" id="KW-0902">Two-component regulatory system</keyword>
<organism evidence="15 16">
    <name type="scientific">Cohnella thailandensis</name>
    <dbReference type="NCBI Taxonomy" id="557557"/>
    <lineage>
        <taxon>Bacteria</taxon>
        <taxon>Bacillati</taxon>
        <taxon>Bacillota</taxon>
        <taxon>Bacilli</taxon>
        <taxon>Bacillales</taxon>
        <taxon>Paenibacillaceae</taxon>
        <taxon>Cohnella</taxon>
    </lineage>
</organism>
<keyword evidence="8 15" id="KW-0418">Kinase</keyword>
<keyword evidence="9" id="KW-0067">ATP-binding</keyword>
<dbReference type="AlphaFoldDB" id="A0A841T7G0"/>
<dbReference type="EMBL" id="JACJVQ010000024">
    <property type="protein sequence ID" value="MBB6637787.1"/>
    <property type="molecule type" value="Genomic_DNA"/>
</dbReference>
<dbReference type="InterPro" id="IPR050640">
    <property type="entry name" value="Bact_2-comp_sensor_kinase"/>
</dbReference>
<dbReference type="RefSeq" id="WP_185122984.1">
    <property type="nucleotide sequence ID" value="NZ_JACJVQ010000024.1"/>
</dbReference>
<dbReference type="GO" id="GO:0005886">
    <property type="term" value="C:plasma membrane"/>
    <property type="evidence" value="ECO:0007669"/>
    <property type="project" value="UniProtKB-SubCell"/>
</dbReference>
<keyword evidence="5" id="KW-0597">Phosphoprotein</keyword>
<dbReference type="CDD" id="cd06225">
    <property type="entry name" value="HAMP"/>
    <property type="match status" value="1"/>
</dbReference>
<evidence type="ECO:0000259" key="13">
    <source>
        <dbReference type="PROSITE" id="PS50109"/>
    </source>
</evidence>
<evidence type="ECO:0000313" key="15">
    <source>
        <dbReference type="EMBL" id="MBB6637787.1"/>
    </source>
</evidence>
<keyword evidence="4" id="KW-1003">Cell membrane</keyword>
<dbReference type="Gene3D" id="3.30.565.10">
    <property type="entry name" value="Histidine kinase-like ATPase, C-terminal domain"/>
    <property type="match status" value="1"/>
</dbReference>
<dbReference type="InterPro" id="IPR003660">
    <property type="entry name" value="HAMP_dom"/>
</dbReference>
<dbReference type="PANTHER" id="PTHR34220:SF7">
    <property type="entry name" value="SENSOR HISTIDINE KINASE YPDA"/>
    <property type="match status" value="1"/>
</dbReference>
<protein>
    <recommendedName>
        <fullName evidence="3">histidine kinase</fullName>
        <ecNumber evidence="3">2.7.13.3</ecNumber>
    </recommendedName>
</protein>
<proteinExistence type="predicted"/>
<evidence type="ECO:0000259" key="14">
    <source>
        <dbReference type="PROSITE" id="PS50885"/>
    </source>
</evidence>
<evidence type="ECO:0000256" key="8">
    <source>
        <dbReference type="ARBA" id="ARBA00022777"/>
    </source>
</evidence>
<evidence type="ECO:0000256" key="2">
    <source>
        <dbReference type="ARBA" id="ARBA00004651"/>
    </source>
</evidence>
<sequence length="590" mass="67888">MKQLRPWLNSLRVKLFVIILLIVAPLIVIITINDYYSVHVVRNQVAQSNKNLLSLYMNQIDSNLIDIDNYLFNVSEGNTDLLQFEYPGNKGSAQYSLAKIRLFNEMKNEIEYYRSIDMFFLFSESNDDILLAGSSDYGTTYDRREAVQNEVRKLLSTDLSRIDYEKWHVWKASDGEYYLYHVVKTGTVYVGAWVAADKLMTPLHLMDFGEEGGALLATKELAPMQLREKVESEGIDLHYDSSAFEIAGGKQSYLVMGEASAKGDFHLIALIPETAILQKLPYLQRISSLITIAACVFLVLFFFVMRKVFLLPIQRIISAMRKLKDGNWSSTLKPYSTSTEFEVMNQTYNHMIDEIRNLKINVYEEKLNHQRAELKHLQLQINPHFFLNALNIIYNLATVKDYALIQEMTKCLVAYFRFMFRSNTYFVSLKDELEHTRNYLRIQQLRFPGHLAYRIEAEPELLEYDIPPLIIQTIVENSIKYAVSMDGILEVYIRVRSDTLRDPDKLFVEIGDSGPGYPEEVLRKLRSNEETISEEGENVGIWNIKRRLELLYKQEAFIAFGNAPEGGARAEIGLPLVQKEGSGNVPGSSR</sequence>
<evidence type="ECO:0000256" key="1">
    <source>
        <dbReference type="ARBA" id="ARBA00000085"/>
    </source>
</evidence>
<feature type="domain" description="Histidine kinase" evidence="13">
    <location>
        <begin position="470"/>
        <end position="578"/>
    </location>
</feature>
<dbReference type="InterPro" id="IPR005467">
    <property type="entry name" value="His_kinase_dom"/>
</dbReference>
<keyword evidence="7" id="KW-0547">Nucleotide-binding</keyword>
<dbReference type="GO" id="GO:0005524">
    <property type="term" value="F:ATP binding"/>
    <property type="evidence" value="ECO:0007669"/>
    <property type="project" value="UniProtKB-KW"/>
</dbReference>
<evidence type="ECO:0000256" key="3">
    <source>
        <dbReference type="ARBA" id="ARBA00012438"/>
    </source>
</evidence>
<accession>A0A841T7G0</accession>
<dbReference type="Pfam" id="PF00672">
    <property type="entry name" value="HAMP"/>
    <property type="match status" value="1"/>
</dbReference>
<reference evidence="15 16" key="1">
    <citation type="submission" date="2020-08" db="EMBL/GenBank/DDBJ databases">
        <title>Cohnella phylogeny.</title>
        <authorList>
            <person name="Dunlap C."/>
        </authorList>
    </citation>
    <scope>NUCLEOTIDE SEQUENCE [LARGE SCALE GENOMIC DNA]</scope>
    <source>
        <strain evidence="15 16">DSM 25241</strain>
    </source>
</reference>
<evidence type="ECO:0000313" key="16">
    <source>
        <dbReference type="Proteomes" id="UP000535838"/>
    </source>
</evidence>
<dbReference type="Proteomes" id="UP000535838">
    <property type="component" value="Unassembled WGS sequence"/>
</dbReference>
<dbReference type="SUPFAM" id="SSF158472">
    <property type="entry name" value="HAMP domain-like"/>
    <property type="match status" value="1"/>
</dbReference>
<dbReference type="PROSITE" id="PS50885">
    <property type="entry name" value="HAMP"/>
    <property type="match status" value="1"/>
</dbReference>
<evidence type="ECO:0000256" key="9">
    <source>
        <dbReference type="ARBA" id="ARBA00022840"/>
    </source>
</evidence>
<dbReference type="PANTHER" id="PTHR34220">
    <property type="entry name" value="SENSOR HISTIDINE KINASE YPDA"/>
    <property type="match status" value="1"/>
</dbReference>
<dbReference type="InterPro" id="IPR036890">
    <property type="entry name" value="HATPase_C_sf"/>
</dbReference>
<comment type="catalytic activity">
    <reaction evidence="1">
        <text>ATP + protein L-histidine = ADP + protein N-phospho-L-histidine.</text>
        <dbReference type="EC" id="2.7.13.3"/>
    </reaction>
</comment>
<evidence type="ECO:0000256" key="4">
    <source>
        <dbReference type="ARBA" id="ARBA00022475"/>
    </source>
</evidence>
<dbReference type="Pfam" id="PF02518">
    <property type="entry name" value="HATPase_c"/>
    <property type="match status" value="1"/>
</dbReference>
<dbReference type="SMART" id="SM00304">
    <property type="entry name" value="HAMP"/>
    <property type="match status" value="1"/>
</dbReference>
<comment type="caution">
    <text evidence="15">The sequence shown here is derived from an EMBL/GenBank/DDBJ whole genome shotgun (WGS) entry which is preliminary data.</text>
</comment>
<gene>
    <name evidence="15" type="ORF">H7B67_26985</name>
</gene>
<keyword evidence="11 12" id="KW-0472">Membrane</keyword>
<evidence type="ECO:0000256" key="11">
    <source>
        <dbReference type="ARBA" id="ARBA00023136"/>
    </source>
</evidence>
<dbReference type="EC" id="2.7.13.3" evidence="3"/>
<evidence type="ECO:0000256" key="7">
    <source>
        <dbReference type="ARBA" id="ARBA00022741"/>
    </source>
</evidence>
<feature type="domain" description="HAMP" evidence="14">
    <location>
        <begin position="307"/>
        <end position="360"/>
    </location>
</feature>
<evidence type="ECO:0000256" key="5">
    <source>
        <dbReference type="ARBA" id="ARBA00022553"/>
    </source>
</evidence>
<feature type="transmembrane region" description="Helical" evidence="12">
    <location>
        <begin position="12"/>
        <end position="32"/>
    </location>
</feature>
<dbReference type="Pfam" id="PF06580">
    <property type="entry name" value="His_kinase"/>
    <property type="match status" value="1"/>
</dbReference>
<evidence type="ECO:0000256" key="12">
    <source>
        <dbReference type="SAM" id="Phobius"/>
    </source>
</evidence>
<dbReference type="InterPro" id="IPR003594">
    <property type="entry name" value="HATPase_dom"/>
</dbReference>
<dbReference type="InterPro" id="IPR010559">
    <property type="entry name" value="Sig_transdc_His_kin_internal"/>
</dbReference>
<dbReference type="GO" id="GO:0000155">
    <property type="term" value="F:phosphorelay sensor kinase activity"/>
    <property type="evidence" value="ECO:0007669"/>
    <property type="project" value="InterPro"/>
</dbReference>
<dbReference type="PROSITE" id="PS50109">
    <property type="entry name" value="HIS_KIN"/>
    <property type="match status" value="1"/>
</dbReference>
<keyword evidence="12" id="KW-0812">Transmembrane</keyword>
<keyword evidence="12" id="KW-1133">Transmembrane helix</keyword>
<evidence type="ECO:0000256" key="6">
    <source>
        <dbReference type="ARBA" id="ARBA00022679"/>
    </source>
</evidence>
<feature type="transmembrane region" description="Helical" evidence="12">
    <location>
        <begin position="286"/>
        <end position="305"/>
    </location>
</feature>
<dbReference type="Gene3D" id="6.10.340.10">
    <property type="match status" value="1"/>
</dbReference>
<dbReference type="SUPFAM" id="SSF55874">
    <property type="entry name" value="ATPase domain of HSP90 chaperone/DNA topoisomerase II/histidine kinase"/>
    <property type="match status" value="1"/>
</dbReference>
<keyword evidence="16" id="KW-1185">Reference proteome</keyword>
<evidence type="ECO:0000256" key="10">
    <source>
        <dbReference type="ARBA" id="ARBA00023012"/>
    </source>
</evidence>
<comment type="subcellular location">
    <subcellularLocation>
        <location evidence="2">Cell membrane</location>
        <topology evidence="2">Multi-pass membrane protein</topology>
    </subcellularLocation>
</comment>
<keyword evidence="6" id="KW-0808">Transferase</keyword>
<name>A0A841T7G0_9BACL</name>